<evidence type="ECO:0000313" key="3">
    <source>
        <dbReference type="EMBL" id="QKV18268.1"/>
    </source>
</evidence>
<dbReference type="Pfam" id="PF01609">
    <property type="entry name" value="DDE_Tnp_1"/>
    <property type="match status" value="1"/>
</dbReference>
<feature type="region of interest" description="Disordered" evidence="1">
    <location>
        <begin position="142"/>
        <end position="168"/>
    </location>
</feature>
<dbReference type="KEGG" id="orm:HTY61_07260"/>
<keyword evidence="4" id="KW-1185">Reference proteome</keyword>
<dbReference type="InterPro" id="IPR002559">
    <property type="entry name" value="Transposase_11"/>
</dbReference>
<feature type="region of interest" description="Disordered" evidence="1">
    <location>
        <begin position="1"/>
        <end position="32"/>
    </location>
</feature>
<feature type="compositionally biased region" description="Basic residues" evidence="1">
    <location>
        <begin position="7"/>
        <end position="20"/>
    </location>
</feature>
<name>A0A6N1VC68_9HYPH</name>
<reference evidence="3 4" key="1">
    <citation type="submission" date="2020-06" db="EMBL/GenBank/DDBJ databases">
        <title>Oricola thermophila sp. nov. isolated from a tidal sediments.</title>
        <authorList>
            <person name="Kwon K.K."/>
            <person name="Yang S.-H."/>
            <person name="Park M.-J."/>
        </authorList>
    </citation>
    <scope>NUCLEOTIDE SEQUENCE [LARGE SCALE GENOMIC DNA]</scope>
    <source>
        <strain evidence="3 4">MEBiC13590</strain>
    </source>
</reference>
<dbReference type="GO" id="GO:0003677">
    <property type="term" value="F:DNA binding"/>
    <property type="evidence" value="ECO:0007669"/>
    <property type="project" value="InterPro"/>
</dbReference>
<accession>A0A6N1VC68</accession>
<evidence type="ECO:0000256" key="1">
    <source>
        <dbReference type="SAM" id="MobiDB-lite"/>
    </source>
</evidence>
<evidence type="ECO:0000259" key="2">
    <source>
        <dbReference type="Pfam" id="PF01609"/>
    </source>
</evidence>
<proteinExistence type="predicted"/>
<dbReference type="EMBL" id="CP054836">
    <property type="protein sequence ID" value="QKV18268.1"/>
    <property type="molecule type" value="Genomic_DNA"/>
</dbReference>
<gene>
    <name evidence="3" type="ORF">HTY61_07260</name>
</gene>
<dbReference type="AlphaFoldDB" id="A0A6N1VC68"/>
<evidence type="ECO:0000313" key="4">
    <source>
        <dbReference type="Proteomes" id="UP000509367"/>
    </source>
</evidence>
<dbReference type="Proteomes" id="UP000509367">
    <property type="component" value="Chromosome"/>
</dbReference>
<protein>
    <submittedName>
        <fullName evidence="3">Transposase</fullName>
    </submittedName>
</protein>
<dbReference type="GO" id="GO:0004803">
    <property type="term" value="F:transposase activity"/>
    <property type="evidence" value="ECO:0007669"/>
    <property type="project" value="InterPro"/>
</dbReference>
<organism evidence="3 4">
    <name type="scientific">Oricola thermophila</name>
    <dbReference type="NCBI Taxonomy" id="2742145"/>
    <lineage>
        <taxon>Bacteria</taxon>
        <taxon>Pseudomonadati</taxon>
        <taxon>Pseudomonadota</taxon>
        <taxon>Alphaproteobacteria</taxon>
        <taxon>Hyphomicrobiales</taxon>
        <taxon>Ahrensiaceae</taxon>
        <taxon>Oricola</taxon>
    </lineage>
</organism>
<sequence length="209" mass="23472">MNTDILHRHRREGRAVHKGGQKNQALGRSRGGFPTKIHLKTDFEGHPIAFDVTGGEKADAPHFPVLLALGPDVEPRAVVGDKGYASRANRQAARRCGAIAVIPHKPNEKRKPARFANTIYKARARIEQAVGTFRRLKRMLHAAKKPDGTSRLSSPSPRHSSWSNTSARPRKRRVAYQFLCNNLCNTRCTKMPENRHLFRLFESPASPPY</sequence>
<feature type="compositionally biased region" description="Low complexity" evidence="1">
    <location>
        <begin position="149"/>
        <end position="166"/>
    </location>
</feature>
<dbReference type="RefSeq" id="WP_175276162.1">
    <property type="nucleotide sequence ID" value="NZ_CP054836.1"/>
</dbReference>
<feature type="domain" description="Transposase IS4-like" evidence="2">
    <location>
        <begin position="18"/>
        <end position="142"/>
    </location>
</feature>
<dbReference type="GO" id="GO:0006313">
    <property type="term" value="P:DNA transposition"/>
    <property type="evidence" value="ECO:0007669"/>
    <property type="project" value="InterPro"/>
</dbReference>